<evidence type="ECO:0000256" key="2">
    <source>
        <dbReference type="ARBA" id="ARBA00005189"/>
    </source>
</evidence>
<dbReference type="PANTHER" id="PTHR15458:SF5">
    <property type="entry name" value="PHOSPHATIDYLETHANOLAMINE N-METHYLTRANSFERASE"/>
    <property type="match status" value="1"/>
</dbReference>
<dbReference type="EMBL" id="AE016819">
    <property type="protein sequence ID" value="AAS53802.1"/>
    <property type="molecule type" value="Genomic_DNA"/>
</dbReference>
<evidence type="ECO:0000256" key="18">
    <source>
        <dbReference type="SAM" id="Phobius"/>
    </source>
</evidence>
<keyword evidence="6 17" id="KW-0949">S-adenosyl-L-methionine</keyword>
<keyword evidence="8 17" id="KW-0256">Endoplasmic reticulum</keyword>
<comment type="pathway">
    <text evidence="2">Lipid metabolism.</text>
</comment>
<keyword evidence="3 17" id="KW-0444">Lipid biosynthesis</keyword>
<feature type="topological domain" description="Cytoplasmic" evidence="17">
    <location>
        <begin position="190"/>
        <end position="211"/>
    </location>
</feature>
<keyword evidence="14 17" id="KW-1208">Phospholipid metabolism</keyword>
<organism evidence="19 20">
    <name type="scientific">Eremothecium gossypii (strain ATCC 10895 / CBS 109.51 / FGSC 9923 / NRRL Y-1056)</name>
    <name type="common">Yeast</name>
    <name type="synonym">Ashbya gossypii</name>
    <dbReference type="NCBI Taxonomy" id="284811"/>
    <lineage>
        <taxon>Eukaryota</taxon>
        <taxon>Fungi</taxon>
        <taxon>Dikarya</taxon>
        <taxon>Ascomycota</taxon>
        <taxon>Saccharomycotina</taxon>
        <taxon>Saccharomycetes</taxon>
        <taxon>Saccharomycetales</taxon>
        <taxon>Saccharomycetaceae</taxon>
        <taxon>Eremothecium</taxon>
    </lineage>
</organism>
<dbReference type="UniPathway" id="UPA00753"/>
<evidence type="ECO:0000256" key="16">
    <source>
        <dbReference type="ARBA" id="ARBA00052459"/>
    </source>
</evidence>
<dbReference type="PANTHER" id="PTHR15458">
    <property type="entry name" value="PHOSPHATIDYLETHANOLAMINE N-METHYLTRANSFERASE"/>
    <property type="match status" value="1"/>
</dbReference>
<dbReference type="AlphaFoldDB" id="Q752Z0"/>
<comment type="function">
    <text evidence="17">Catalyzes the second two steps of the methylation pathway of phosphatidylcholine biosynthesis, the SAM-dependent methylation of phosphatidylmonomethylethanolamine (PMME) to phosphatidyldimethylethanolamine (PDME) and of PDME to phosphatidylcholine (PC).</text>
</comment>
<feature type="binding site" evidence="17">
    <location>
        <begin position="191"/>
        <end position="192"/>
    </location>
    <ligand>
        <name>S-adenosyl-L-methionine</name>
        <dbReference type="ChEBI" id="CHEBI:59789"/>
    </ligand>
</feature>
<dbReference type="FunFam" id="1.20.120.1630:FF:000005">
    <property type="entry name" value="Phosphatidylethanolamine N-methyltransferase"/>
    <property type="match status" value="1"/>
</dbReference>
<evidence type="ECO:0000256" key="3">
    <source>
        <dbReference type="ARBA" id="ARBA00022516"/>
    </source>
</evidence>
<dbReference type="GO" id="GO:0031966">
    <property type="term" value="C:mitochondrial membrane"/>
    <property type="evidence" value="ECO:0007669"/>
    <property type="project" value="UniProtKB-SubCell"/>
</dbReference>
<dbReference type="FunCoup" id="Q752Z0">
    <property type="interactions" value="64"/>
</dbReference>
<dbReference type="InParanoid" id="Q752Z0"/>
<feature type="topological domain" description="Cytoplasmic" evidence="17">
    <location>
        <begin position="78"/>
        <end position="104"/>
    </location>
</feature>
<evidence type="ECO:0000256" key="15">
    <source>
        <dbReference type="ARBA" id="ARBA00051252"/>
    </source>
</evidence>
<dbReference type="HOGENOM" id="CLU_086119_0_0_1"/>
<evidence type="ECO:0000256" key="8">
    <source>
        <dbReference type="ARBA" id="ARBA00022824"/>
    </source>
</evidence>
<evidence type="ECO:0000256" key="11">
    <source>
        <dbReference type="ARBA" id="ARBA00023128"/>
    </source>
</evidence>
<comment type="pathway">
    <text evidence="1 17">Phospholipid metabolism; phosphatidylcholine biosynthesis.</text>
</comment>
<feature type="topological domain" description="Lumenal" evidence="17">
    <location>
        <begin position="126"/>
        <end position="168"/>
    </location>
</feature>
<feature type="topological domain" description="Lumenal" evidence="17">
    <location>
        <begin position="1"/>
        <end position="23"/>
    </location>
</feature>
<evidence type="ECO:0000256" key="12">
    <source>
        <dbReference type="ARBA" id="ARBA00023136"/>
    </source>
</evidence>
<dbReference type="OMA" id="PTFWNIA"/>
<dbReference type="GO" id="GO:0005789">
    <property type="term" value="C:endoplasmic reticulum membrane"/>
    <property type="evidence" value="ECO:0007669"/>
    <property type="project" value="UniProtKB-SubCell"/>
</dbReference>
<proteinExistence type="inferred from homology"/>
<name>Q752Z0_EREGS</name>
<keyword evidence="20" id="KW-1185">Reference proteome</keyword>
<keyword evidence="5 17" id="KW-0808">Transferase</keyword>
<reference evidence="19 20" key="1">
    <citation type="journal article" date="2004" name="Science">
        <title>The Ashbya gossypii genome as a tool for mapping the ancient Saccharomyces cerevisiae genome.</title>
        <authorList>
            <person name="Dietrich F.S."/>
            <person name="Voegeli S."/>
            <person name="Brachat S."/>
            <person name="Lerch A."/>
            <person name="Gates K."/>
            <person name="Steiner S."/>
            <person name="Mohr C."/>
            <person name="Pohlmann R."/>
            <person name="Luedi P."/>
            <person name="Choi S."/>
            <person name="Wing R.A."/>
            <person name="Flavier A."/>
            <person name="Gaffney T.D."/>
            <person name="Philippsen P."/>
        </authorList>
    </citation>
    <scope>NUCLEOTIDE SEQUENCE [LARGE SCALE GENOMIC DNA]</scope>
    <source>
        <strain evidence="20">ATCC 10895 / CBS 109.51 / FGSC 9923 / NRRL Y-1056</strain>
    </source>
</reference>
<reference evidence="20" key="2">
    <citation type="journal article" date="2013" name="G3 (Bethesda)">
        <title>Genomes of Ashbya fungi isolated from insects reveal four mating-type loci, numerous translocations, lack of transposons, and distinct gene duplications.</title>
        <authorList>
            <person name="Dietrich F.S."/>
            <person name="Voegeli S."/>
            <person name="Kuo S."/>
            <person name="Philippsen P."/>
        </authorList>
    </citation>
    <scope>GENOME REANNOTATION</scope>
    <source>
        <strain evidence="20">ATCC 10895 / CBS 109.51 / FGSC 9923 / NRRL Y-1056</strain>
    </source>
</reference>
<dbReference type="PROSITE" id="PS51599">
    <property type="entry name" value="SAM_PEMT_PEM2"/>
    <property type="match status" value="1"/>
</dbReference>
<evidence type="ECO:0000256" key="9">
    <source>
        <dbReference type="ARBA" id="ARBA00022989"/>
    </source>
</evidence>
<evidence type="ECO:0000256" key="10">
    <source>
        <dbReference type="ARBA" id="ARBA00023098"/>
    </source>
</evidence>
<feature type="transmembrane region" description="Helical" evidence="18">
    <location>
        <begin position="26"/>
        <end position="43"/>
    </location>
</feature>
<feature type="intramembrane region" description="Helical" evidence="17">
    <location>
        <begin position="24"/>
        <end position="44"/>
    </location>
</feature>
<dbReference type="STRING" id="284811.Q752Z0"/>
<dbReference type="Gene3D" id="1.20.120.1630">
    <property type="match status" value="1"/>
</dbReference>
<feature type="transmembrane region" description="Helical" evidence="18">
    <location>
        <begin position="102"/>
        <end position="120"/>
    </location>
</feature>
<dbReference type="HAMAP" id="MF_03216">
    <property type="entry name" value="PLMT"/>
    <property type="match status" value="1"/>
</dbReference>
<gene>
    <name evidence="19" type="ORF">AGOS_AFR431C</name>
</gene>
<dbReference type="RefSeq" id="NP_985978.1">
    <property type="nucleotide sequence ID" value="NM_211333.1"/>
</dbReference>
<dbReference type="EC" id="2.1.1.71" evidence="17"/>
<evidence type="ECO:0000256" key="4">
    <source>
        <dbReference type="ARBA" id="ARBA00022603"/>
    </source>
</evidence>
<keyword evidence="13 17" id="KW-0594">Phospholipid biosynthesis</keyword>
<keyword evidence="12 17" id="KW-0472">Membrane</keyword>
<evidence type="ECO:0000256" key="5">
    <source>
        <dbReference type="ARBA" id="ARBA00022679"/>
    </source>
</evidence>
<dbReference type="InterPro" id="IPR024960">
    <property type="entry name" value="PEMT/MFAP"/>
</dbReference>
<evidence type="ECO:0000313" key="19">
    <source>
        <dbReference type="EMBL" id="AAS53802.1"/>
    </source>
</evidence>
<keyword evidence="10 17" id="KW-0443">Lipid metabolism</keyword>
<feature type="transmembrane region" description="Helical" evidence="18">
    <location>
        <begin position="167"/>
        <end position="187"/>
    </location>
</feature>
<dbReference type="GO" id="GO:0032259">
    <property type="term" value="P:methylation"/>
    <property type="evidence" value="ECO:0007669"/>
    <property type="project" value="UniProtKB-KW"/>
</dbReference>
<dbReference type="GeneID" id="4622253"/>
<dbReference type="eggNOG" id="KOG4142">
    <property type="taxonomic scope" value="Eukaryota"/>
</dbReference>
<evidence type="ECO:0000256" key="7">
    <source>
        <dbReference type="ARBA" id="ARBA00022692"/>
    </source>
</evidence>
<dbReference type="InterPro" id="IPR007318">
    <property type="entry name" value="Phopholipid_MeTrfase"/>
</dbReference>
<evidence type="ECO:0000256" key="6">
    <source>
        <dbReference type="ARBA" id="ARBA00022691"/>
    </source>
</evidence>
<feature type="transmembrane region" description="Helical" evidence="18">
    <location>
        <begin position="64"/>
        <end position="82"/>
    </location>
</feature>
<feature type="binding site" evidence="17">
    <location>
        <begin position="109"/>
        <end position="111"/>
    </location>
    <ligand>
        <name>S-adenosyl-L-methionine</name>
        <dbReference type="ChEBI" id="CHEBI:59789"/>
    </ligand>
</feature>
<evidence type="ECO:0000313" key="20">
    <source>
        <dbReference type="Proteomes" id="UP000000591"/>
    </source>
</evidence>
<dbReference type="Proteomes" id="UP000000591">
    <property type="component" value="Chromosome VI"/>
</dbReference>
<comment type="catalytic activity">
    <reaction evidence="16 17">
        <text>a 1,2-diacyl-sn-glycero-3-phospho-N-methylethanolamine + S-adenosyl-L-methionine = a 1,2-diacyl-sn-glycero-3-phospho-N,N-dimethylethanolamine + S-adenosyl-L-homocysteine + H(+)</text>
        <dbReference type="Rhea" id="RHEA:32735"/>
        <dbReference type="ChEBI" id="CHEBI:15378"/>
        <dbReference type="ChEBI" id="CHEBI:57856"/>
        <dbReference type="ChEBI" id="CHEBI:59789"/>
        <dbReference type="ChEBI" id="CHEBI:64572"/>
        <dbReference type="ChEBI" id="CHEBI:64573"/>
        <dbReference type="EC" id="2.1.1.71"/>
    </reaction>
</comment>
<keyword evidence="7 17" id="KW-0812">Transmembrane</keyword>
<keyword evidence="11 17" id="KW-0496">Mitochondrion</keyword>
<evidence type="ECO:0000256" key="13">
    <source>
        <dbReference type="ARBA" id="ARBA00023209"/>
    </source>
</evidence>
<evidence type="ECO:0000256" key="1">
    <source>
        <dbReference type="ARBA" id="ARBA00004969"/>
    </source>
</evidence>
<evidence type="ECO:0000256" key="17">
    <source>
        <dbReference type="HAMAP-Rule" id="MF_03216"/>
    </source>
</evidence>
<comment type="catalytic activity">
    <reaction evidence="15">
        <text>a 1,2-diacyl-sn-glycero-3-phospho-N,N-dimethylethanolamine + S-adenosyl-L-methionine = a 1,2-diacyl-sn-glycero-3-phosphocholine + S-adenosyl-L-homocysteine + H(+)</text>
        <dbReference type="Rhea" id="RHEA:32739"/>
        <dbReference type="ChEBI" id="CHEBI:15378"/>
        <dbReference type="ChEBI" id="CHEBI:57643"/>
        <dbReference type="ChEBI" id="CHEBI:57856"/>
        <dbReference type="ChEBI" id="CHEBI:59789"/>
        <dbReference type="ChEBI" id="CHEBI:64572"/>
        <dbReference type="EC" id="2.1.1.71"/>
    </reaction>
</comment>
<dbReference type="OrthoDB" id="8300106at2759"/>
<feature type="topological domain" description="Lumenal" evidence="17">
    <location>
        <begin position="45"/>
        <end position="56"/>
    </location>
</feature>
<keyword evidence="9 17" id="KW-1133">Transmembrane helix</keyword>
<keyword evidence="4 17" id="KW-0489">Methyltransferase</keyword>
<dbReference type="GO" id="GO:0006656">
    <property type="term" value="P:phosphatidylcholine biosynthetic process"/>
    <property type="evidence" value="ECO:0000318"/>
    <property type="project" value="GO_Central"/>
</dbReference>
<evidence type="ECO:0000256" key="14">
    <source>
        <dbReference type="ARBA" id="ARBA00023264"/>
    </source>
</evidence>
<comment type="similarity">
    <text evidence="17">Belongs to the class VI-like SAM-binding methyltransferase superfamily. PEMT/PEM2 methyltransferase family.</text>
</comment>
<protein>
    <recommendedName>
        <fullName evidence="17">Phosphatidyl-N-methylethanolamine N-methyltransferase</fullName>
        <ecNumber evidence="17">2.1.1.71</ecNumber>
    </recommendedName>
    <alternativeName>
        <fullName evidence="17">Phospholipid methyltransferase</fullName>
        <shortName evidence="17">PLMT</shortName>
    </alternativeName>
</protein>
<dbReference type="Pfam" id="PF04191">
    <property type="entry name" value="PEMT"/>
    <property type="match status" value="1"/>
</dbReference>
<dbReference type="PIRSF" id="PIRSF005444">
    <property type="entry name" value="PEMT"/>
    <property type="match status" value="1"/>
</dbReference>
<comment type="subcellular location">
    <subcellularLocation>
        <location evidence="17">Endoplasmic reticulum membrane</location>
        <topology evidence="17">Multi-pass membrane protein</topology>
    </subcellularLocation>
    <subcellularLocation>
        <location evidence="17">Mitochondrion membrane</location>
        <topology evidence="17">Multi-pass membrane protein</topology>
    </subcellularLocation>
</comment>
<dbReference type="GO" id="GO:0000773">
    <property type="term" value="F:phosphatidyl-N-methylethanolamine N-methyltransferase activity"/>
    <property type="evidence" value="ECO:0007669"/>
    <property type="project" value="UniProtKB-UniRule"/>
</dbReference>
<dbReference type="KEGG" id="ago:AGOS_AFR431C"/>
<sequence>MGIKDLKLNDMLLDAVADINGDDRDFRMAVFFIVFNPLFWNIVAQVEYKTHFLTRLAGGARRGCYALAFVIFSLGLVRDYYFSRALKNQVTTAWLDQDAVRYAGAGLFVFGQVLVLSSMWRLGVTGTYLGDYFGILMEDRVTSFPFNVSDNPMYQGSTLTFLGTSLYYGKAAGVFAALLVNLMYTMALKLEEPFTAMIYAKRDEERAQKAK</sequence>
<accession>Q752Z0</accession>